<organism evidence="1 2">
    <name type="scientific">Eumeta variegata</name>
    <name type="common">Bagworm moth</name>
    <name type="synonym">Eumeta japonica</name>
    <dbReference type="NCBI Taxonomy" id="151549"/>
    <lineage>
        <taxon>Eukaryota</taxon>
        <taxon>Metazoa</taxon>
        <taxon>Ecdysozoa</taxon>
        <taxon>Arthropoda</taxon>
        <taxon>Hexapoda</taxon>
        <taxon>Insecta</taxon>
        <taxon>Pterygota</taxon>
        <taxon>Neoptera</taxon>
        <taxon>Endopterygota</taxon>
        <taxon>Lepidoptera</taxon>
        <taxon>Glossata</taxon>
        <taxon>Ditrysia</taxon>
        <taxon>Tineoidea</taxon>
        <taxon>Psychidae</taxon>
        <taxon>Oiketicinae</taxon>
        <taxon>Eumeta</taxon>
    </lineage>
</organism>
<protein>
    <submittedName>
        <fullName evidence="1">Uncharacterized protein</fullName>
    </submittedName>
</protein>
<gene>
    <name evidence="1" type="ORF">EVAR_58015_1</name>
</gene>
<name>A0A4C1YC52_EUMVA</name>
<sequence length="120" mass="13889">MVVLAPNLTIVKILALGIGTSHPHRVPGKPRSRARVARASRRRASKVSHCIQIRPLALIYQFQSERIYRVSTYLKYRVGIPMFFQPSKKPFFLTTFGILHVPIFNEHPVMTLSQLYFRKK</sequence>
<evidence type="ECO:0000313" key="2">
    <source>
        <dbReference type="Proteomes" id="UP000299102"/>
    </source>
</evidence>
<comment type="caution">
    <text evidence="1">The sequence shown here is derived from an EMBL/GenBank/DDBJ whole genome shotgun (WGS) entry which is preliminary data.</text>
</comment>
<dbReference type="AlphaFoldDB" id="A0A4C1YC52"/>
<dbReference type="EMBL" id="BGZK01001138">
    <property type="protein sequence ID" value="GBP72249.1"/>
    <property type="molecule type" value="Genomic_DNA"/>
</dbReference>
<accession>A0A4C1YC52</accession>
<dbReference type="Proteomes" id="UP000299102">
    <property type="component" value="Unassembled WGS sequence"/>
</dbReference>
<reference evidence="1 2" key="1">
    <citation type="journal article" date="2019" name="Commun. Biol.">
        <title>The bagworm genome reveals a unique fibroin gene that provides high tensile strength.</title>
        <authorList>
            <person name="Kono N."/>
            <person name="Nakamura H."/>
            <person name="Ohtoshi R."/>
            <person name="Tomita M."/>
            <person name="Numata K."/>
            <person name="Arakawa K."/>
        </authorList>
    </citation>
    <scope>NUCLEOTIDE SEQUENCE [LARGE SCALE GENOMIC DNA]</scope>
</reference>
<keyword evidence="2" id="KW-1185">Reference proteome</keyword>
<evidence type="ECO:0000313" key="1">
    <source>
        <dbReference type="EMBL" id="GBP72249.1"/>
    </source>
</evidence>
<proteinExistence type="predicted"/>